<evidence type="ECO:0000313" key="2">
    <source>
        <dbReference type="EMBL" id="CAA9410073.1"/>
    </source>
</evidence>
<organism evidence="2">
    <name type="scientific">uncultured Ramlibacter sp</name>
    <dbReference type="NCBI Taxonomy" id="260755"/>
    <lineage>
        <taxon>Bacteria</taxon>
        <taxon>Pseudomonadati</taxon>
        <taxon>Pseudomonadota</taxon>
        <taxon>Betaproteobacteria</taxon>
        <taxon>Burkholderiales</taxon>
        <taxon>Comamonadaceae</taxon>
        <taxon>Ramlibacter</taxon>
        <taxon>environmental samples</taxon>
    </lineage>
</organism>
<dbReference type="AlphaFoldDB" id="A0A6J4PD27"/>
<gene>
    <name evidence="2" type="ORF">AVDCRST_MAG51-1370</name>
</gene>
<proteinExistence type="predicted"/>
<sequence length="139" mass="14058">VPFRFSQFPAPRAVGRLGVVPGERRLAVACDRSFGRLAATAPGAAARNRRVPGGLRPAGRMDRDAQRVAAPAGAGDSGRQPRLGCCLHAAVGGRPVGPAQRVGRRLGAGAGRDGAGAGAPAVAGLAQLARQQPERIACL</sequence>
<feature type="non-terminal residue" evidence="2">
    <location>
        <position position="1"/>
    </location>
</feature>
<accession>A0A6J4PD27</accession>
<reference evidence="2" key="1">
    <citation type="submission" date="2020-02" db="EMBL/GenBank/DDBJ databases">
        <authorList>
            <person name="Meier V. D."/>
        </authorList>
    </citation>
    <scope>NUCLEOTIDE SEQUENCE</scope>
    <source>
        <strain evidence="2">AVDCRST_MAG51</strain>
    </source>
</reference>
<dbReference type="EMBL" id="CADCUX010000302">
    <property type="protein sequence ID" value="CAA9410073.1"/>
    <property type="molecule type" value="Genomic_DNA"/>
</dbReference>
<feature type="non-terminal residue" evidence="2">
    <location>
        <position position="139"/>
    </location>
</feature>
<feature type="region of interest" description="Disordered" evidence="1">
    <location>
        <begin position="41"/>
        <end position="80"/>
    </location>
</feature>
<evidence type="ECO:0000256" key="1">
    <source>
        <dbReference type="SAM" id="MobiDB-lite"/>
    </source>
</evidence>
<protein>
    <submittedName>
        <fullName evidence="2">Uncharacterized protein</fullName>
    </submittedName>
</protein>
<name>A0A6J4PD27_9BURK</name>